<reference evidence="1 2" key="1">
    <citation type="submission" date="2015-09" db="EMBL/GenBank/DDBJ databases">
        <title>Trachymyrmex cornetzi WGS genome.</title>
        <authorList>
            <person name="Nygaard S."/>
            <person name="Hu H."/>
            <person name="Boomsma J."/>
            <person name="Zhang G."/>
        </authorList>
    </citation>
    <scope>NUCLEOTIDE SEQUENCE [LARGE SCALE GENOMIC DNA]</scope>
    <source>
        <strain evidence="1">Tcor2-1</strain>
        <tissue evidence="1">Whole body</tissue>
    </source>
</reference>
<gene>
    <name evidence="1" type="ORF">ALC57_18689</name>
</gene>
<dbReference type="AlphaFoldDB" id="A0A151IRF8"/>
<accession>A0A151IRF8</accession>
<evidence type="ECO:0000313" key="1">
    <source>
        <dbReference type="EMBL" id="KYN09196.1"/>
    </source>
</evidence>
<evidence type="ECO:0000313" key="2">
    <source>
        <dbReference type="Proteomes" id="UP000078492"/>
    </source>
</evidence>
<name>A0A151IRF8_9HYME</name>
<protein>
    <submittedName>
        <fullName evidence="1">Uncharacterized protein</fullName>
    </submittedName>
</protein>
<dbReference type="Proteomes" id="UP000078492">
    <property type="component" value="Unassembled WGS sequence"/>
</dbReference>
<dbReference type="EMBL" id="KQ981137">
    <property type="protein sequence ID" value="KYN09196.1"/>
    <property type="molecule type" value="Genomic_DNA"/>
</dbReference>
<keyword evidence="2" id="KW-1185">Reference proteome</keyword>
<organism evidence="1 2">
    <name type="scientific">Trachymyrmex cornetzi</name>
    <dbReference type="NCBI Taxonomy" id="471704"/>
    <lineage>
        <taxon>Eukaryota</taxon>
        <taxon>Metazoa</taxon>
        <taxon>Ecdysozoa</taxon>
        <taxon>Arthropoda</taxon>
        <taxon>Hexapoda</taxon>
        <taxon>Insecta</taxon>
        <taxon>Pterygota</taxon>
        <taxon>Neoptera</taxon>
        <taxon>Endopterygota</taxon>
        <taxon>Hymenoptera</taxon>
        <taxon>Apocrita</taxon>
        <taxon>Aculeata</taxon>
        <taxon>Formicoidea</taxon>
        <taxon>Formicidae</taxon>
        <taxon>Myrmicinae</taxon>
        <taxon>Trachymyrmex</taxon>
    </lineage>
</organism>
<proteinExistence type="predicted"/>
<sequence length="82" mass="9451">MIIGAYRHPNIPLFRMAVDSLFSLGSYHGGDHFPLAVSINCLARCSITFSHRIRLTRDQWLCASSLRNMHRKLSKKSLLLFY</sequence>